<gene>
    <name evidence="4" type="ORF">SAMN05216469_11646</name>
</gene>
<keyword evidence="2 4" id="KW-0808">Transferase</keyword>
<organism evidence="4 5">
    <name type="scientific">Ruminococcus albus</name>
    <dbReference type="NCBI Taxonomy" id="1264"/>
    <lineage>
        <taxon>Bacteria</taxon>
        <taxon>Bacillati</taxon>
        <taxon>Bacillota</taxon>
        <taxon>Clostridia</taxon>
        <taxon>Eubacteriales</taxon>
        <taxon>Oscillospiraceae</taxon>
        <taxon>Ruminococcus</taxon>
    </lineage>
</organism>
<dbReference type="InterPro" id="IPR051052">
    <property type="entry name" value="Diverse_substrate_MTase"/>
</dbReference>
<dbReference type="InterPro" id="IPR041698">
    <property type="entry name" value="Methyltransf_25"/>
</dbReference>
<evidence type="ECO:0000256" key="1">
    <source>
        <dbReference type="ARBA" id="ARBA00022603"/>
    </source>
</evidence>
<reference evidence="4 5" key="1">
    <citation type="submission" date="2016-10" db="EMBL/GenBank/DDBJ databases">
        <authorList>
            <person name="de Groot N.N."/>
        </authorList>
    </citation>
    <scope>NUCLEOTIDE SEQUENCE [LARGE SCALE GENOMIC DNA]</scope>
    <source>
        <strain evidence="4 5">KH2T6</strain>
    </source>
</reference>
<dbReference type="GO" id="GO:0032259">
    <property type="term" value="P:methylation"/>
    <property type="evidence" value="ECO:0007669"/>
    <property type="project" value="UniProtKB-KW"/>
</dbReference>
<dbReference type="InterPro" id="IPR029063">
    <property type="entry name" value="SAM-dependent_MTases_sf"/>
</dbReference>
<dbReference type="Gene3D" id="3.40.50.150">
    <property type="entry name" value="Vaccinia Virus protein VP39"/>
    <property type="match status" value="1"/>
</dbReference>
<dbReference type="RefSeq" id="WP_074835172.1">
    <property type="nucleotide sequence ID" value="NZ_FOAT01000016.1"/>
</dbReference>
<dbReference type="EMBL" id="FOAT01000016">
    <property type="protein sequence ID" value="SEL25692.1"/>
    <property type="molecule type" value="Genomic_DNA"/>
</dbReference>
<dbReference type="GO" id="GO:0008168">
    <property type="term" value="F:methyltransferase activity"/>
    <property type="evidence" value="ECO:0007669"/>
    <property type="project" value="UniProtKB-KW"/>
</dbReference>
<protein>
    <submittedName>
        <fullName evidence="4">tRNA (Cmo5U34)-methyltransferase</fullName>
    </submittedName>
</protein>
<dbReference type="SUPFAM" id="SSF53335">
    <property type="entry name" value="S-adenosyl-L-methionine-dependent methyltransferases"/>
    <property type="match status" value="1"/>
</dbReference>
<dbReference type="Proteomes" id="UP000186015">
    <property type="component" value="Unassembled WGS sequence"/>
</dbReference>
<evidence type="ECO:0000256" key="2">
    <source>
        <dbReference type="ARBA" id="ARBA00022679"/>
    </source>
</evidence>
<dbReference type="Pfam" id="PF13649">
    <property type="entry name" value="Methyltransf_25"/>
    <property type="match status" value="1"/>
</dbReference>
<sequence length="225" mass="25711">MSQKNKTPFTAVEYDMNVRKVIPMYDIIYDQIFDLIKTVSPNEKISLLDTGCGSGNLGARAVTDLVLSELVLCDPSQDMLNIARSKISDKKCQFRQIGSEKLDYENHFDVVTAIQSHGYFDREGRETAVKNCYHALKKDGLFICFENTAPFTETGRDIMLSRLENYGRIAGRSEEEVRAHSARYGTNFFPLTIQEHIELLNKTGFSCAEIFWHSYMQSGFYAIKR</sequence>
<evidence type="ECO:0000313" key="5">
    <source>
        <dbReference type="Proteomes" id="UP000186015"/>
    </source>
</evidence>
<name>A0A1H7NQD6_RUMAL</name>
<evidence type="ECO:0000259" key="3">
    <source>
        <dbReference type="Pfam" id="PF13649"/>
    </source>
</evidence>
<dbReference type="PANTHER" id="PTHR44942:SF4">
    <property type="entry name" value="METHYLTRANSFERASE TYPE 11 DOMAIN-CONTAINING PROTEIN"/>
    <property type="match status" value="1"/>
</dbReference>
<dbReference type="OrthoDB" id="2040187at2"/>
<evidence type="ECO:0000313" key="4">
    <source>
        <dbReference type="EMBL" id="SEL25692.1"/>
    </source>
</evidence>
<accession>A0A1H7NQD6</accession>
<dbReference type="PANTHER" id="PTHR44942">
    <property type="entry name" value="METHYLTRANSF_11 DOMAIN-CONTAINING PROTEIN"/>
    <property type="match status" value="1"/>
</dbReference>
<feature type="domain" description="Methyltransferase" evidence="3">
    <location>
        <begin position="48"/>
        <end position="140"/>
    </location>
</feature>
<dbReference type="CDD" id="cd02440">
    <property type="entry name" value="AdoMet_MTases"/>
    <property type="match status" value="1"/>
</dbReference>
<keyword evidence="1 4" id="KW-0489">Methyltransferase</keyword>
<proteinExistence type="predicted"/>
<dbReference type="AlphaFoldDB" id="A0A1H7NQD6"/>